<dbReference type="AlphaFoldDB" id="W0RME2"/>
<dbReference type="InterPro" id="IPR000923">
    <property type="entry name" value="BlueCu_1"/>
</dbReference>
<evidence type="ECO:0000256" key="2">
    <source>
        <dbReference type="ARBA" id="ARBA00023008"/>
    </source>
</evidence>
<dbReference type="Gene3D" id="2.60.40.420">
    <property type="entry name" value="Cupredoxins - blue copper proteins"/>
    <property type="match status" value="1"/>
</dbReference>
<dbReference type="KEGG" id="gba:J421_4399"/>
<dbReference type="Proteomes" id="UP000019151">
    <property type="component" value="Chromosome"/>
</dbReference>
<dbReference type="GO" id="GO:0009055">
    <property type="term" value="F:electron transfer activity"/>
    <property type="evidence" value="ECO:0007669"/>
    <property type="project" value="InterPro"/>
</dbReference>
<reference evidence="4 5" key="1">
    <citation type="journal article" date="2014" name="Genome Announc.">
        <title>Genome Sequence and Methylome of Soil Bacterium Gemmatirosa kalamazoonensis KBS708T, a Member of the Rarely Cultivated Gemmatimonadetes Phylum.</title>
        <authorList>
            <person name="Debruyn J.M."/>
            <person name="Radosevich M."/>
            <person name="Wommack K.E."/>
            <person name="Polson S.W."/>
            <person name="Hauser L.J."/>
            <person name="Fawaz M.N."/>
            <person name="Korlach J."/>
            <person name="Tsai Y.C."/>
        </authorList>
    </citation>
    <scope>NUCLEOTIDE SEQUENCE [LARGE SCALE GENOMIC DNA]</scope>
    <source>
        <strain evidence="4 5">KBS708</strain>
    </source>
</reference>
<feature type="domain" description="Blue (type 1) copper" evidence="3">
    <location>
        <begin position="43"/>
        <end position="115"/>
    </location>
</feature>
<gene>
    <name evidence="4" type="ORF">J421_4399</name>
</gene>
<organism evidence="4 5">
    <name type="scientific">Gemmatirosa kalamazoonensis</name>
    <dbReference type="NCBI Taxonomy" id="861299"/>
    <lineage>
        <taxon>Bacteria</taxon>
        <taxon>Pseudomonadati</taxon>
        <taxon>Gemmatimonadota</taxon>
        <taxon>Gemmatimonadia</taxon>
        <taxon>Gemmatimonadales</taxon>
        <taxon>Gemmatimonadaceae</taxon>
        <taxon>Gemmatirosa</taxon>
    </lineage>
</organism>
<evidence type="ECO:0000313" key="5">
    <source>
        <dbReference type="Proteomes" id="UP000019151"/>
    </source>
</evidence>
<dbReference type="OrthoDB" id="574459at2"/>
<dbReference type="STRING" id="861299.J421_4399"/>
<name>W0RME2_9BACT</name>
<dbReference type="PROSITE" id="PS51257">
    <property type="entry name" value="PROKAR_LIPOPROTEIN"/>
    <property type="match status" value="1"/>
</dbReference>
<accession>W0RME2</accession>
<evidence type="ECO:0000256" key="1">
    <source>
        <dbReference type="ARBA" id="ARBA00022723"/>
    </source>
</evidence>
<proteinExistence type="predicted"/>
<dbReference type="SUPFAM" id="SSF49503">
    <property type="entry name" value="Cupredoxins"/>
    <property type="match status" value="1"/>
</dbReference>
<protein>
    <submittedName>
        <fullName evidence="4">Blue (Type 1) copper domain protein</fullName>
    </submittedName>
</protein>
<dbReference type="GO" id="GO:0005507">
    <property type="term" value="F:copper ion binding"/>
    <property type="evidence" value="ECO:0007669"/>
    <property type="project" value="InterPro"/>
</dbReference>
<keyword evidence="2" id="KW-0186">Copper</keyword>
<dbReference type="InterPro" id="IPR008972">
    <property type="entry name" value="Cupredoxin"/>
</dbReference>
<dbReference type="EMBL" id="CP007128">
    <property type="protein sequence ID" value="AHG91936.1"/>
    <property type="molecule type" value="Genomic_DNA"/>
</dbReference>
<dbReference type="RefSeq" id="WP_025413369.1">
    <property type="nucleotide sequence ID" value="NZ_CP007128.1"/>
</dbReference>
<evidence type="ECO:0000313" key="4">
    <source>
        <dbReference type="EMBL" id="AHG91936.1"/>
    </source>
</evidence>
<keyword evidence="5" id="KW-1185">Reference proteome</keyword>
<dbReference type="HOGENOM" id="CLU_2081430_0_0_0"/>
<sequence length="117" mass="12505">MRCRRPLAFLTVLLAACGGGKDAPVDPPSSAPRTATVTMLPSAFIPFSTTIAVGGTVTFEFPPGIDHNVIFERQTGAPQDIQITRNASVDRKFTTKGTYAYDCRIHPGMIGEVVVVP</sequence>
<dbReference type="InParanoid" id="W0RME2"/>
<dbReference type="Pfam" id="PF00127">
    <property type="entry name" value="Copper-bind"/>
    <property type="match status" value="1"/>
</dbReference>
<keyword evidence="1" id="KW-0479">Metal-binding</keyword>
<evidence type="ECO:0000259" key="3">
    <source>
        <dbReference type="Pfam" id="PF00127"/>
    </source>
</evidence>